<evidence type="ECO:0000256" key="5">
    <source>
        <dbReference type="ARBA" id="ARBA00023098"/>
    </source>
</evidence>
<dbReference type="InterPro" id="IPR004552">
    <property type="entry name" value="AGP_acyltrans"/>
</dbReference>
<comment type="pathway">
    <text evidence="1">Lipid metabolism.</text>
</comment>
<keyword evidence="11" id="KW-1185">Reference proteome</keyword>
<dbReference type="EC" id="2.3.1.51" evidence="7"/>
<evidence type="ECO:0000256" key="3">
    <source>
        <dbReference type="ARBA" id="ARBA00022516"/>
    </source>
</evidence>
<evidence type="ECO:0000256" key="6">
    <source>
        <dbReference type="ARBA" id="ARBA00023315"/>
    </source>
</evidence>
<feature type="transmembrane region" description="Helical" evidence="8">
    <location>
        <begin position="20"/>
        <end position="42"/>
    </location>
</feature>
<keyword evidence="8" id="KW-1133">Transmembrane helix</keyword>
<evidence type="ECO:0000256" key="8">
    <source>
        <dbReference type="SAM" id="Phobius"/>
    </source>
</evidence>
<dbReference type="GO" id="GO:0016020">
    <property type="term" value="C:membrane"/>
    <property type="evidence" value="ECO:0007669"/>
    <property type="project" value="InterPro"/>
</dbReference>
<dbReference type="GO" id="GO:0003841">
    <property type="term" value="F:1-acylglycerol-3-phosphate O-acyltransferase activity"/>
    <property type="evidence" value="ECO:0007669"/>
    <property type="project" value="UniProtKB-UniRule"/>
</dbReference>
<dbReference type="InterPro" id="IPR002123">
    <property type="entry name" value="Plipid/glycerol_acylTrfase"/>
</dbReference>
<dbReference type="SMART" id="SM00563">
    <property type="entry name" value="PlsC"/>
    <property type="match status" value="1"/>
</dbReference>
<keyword evidence="7" id="KW-0594">Phospholipid biosynthesis</keyword>
<proteinExistence type="inferred from homology"/>
<comment type="domain">
    <text evidence="7">The HXXXXD motif is essential for acyltransferase activity and may constitute the binding site for the phosphate moiety of the glycerol-3-phosphate.</text>
</comment>
<evidence type="ECO:0000313" key="11">
    <source>
        <dbReference type="Proteomes" id="UP000286268"/>
    </source>
</evidence>
<gene>
    <name evidence="10" type="ORF">C1I91_20720</name>
</gene>
<evidence type="ECO:0000259" key="9">
    <source>
        <dbReference type="SMART" id="SM00563"/>
    </source>
</evidence>
<keyword evidence="5 7" id="KW-0443">Lipid metabolism</keyword>
<dbReference type="SUPFAM" id="SSF69593">
    <property type="entry name" value="Glycerol-3-phosphate (1)-acyltransferase"/>
    <property type="match status" value="1"/>
</dbReference>
<keyword evidence="3 7" id="KW-0444">Lipid biosynthesis</keyword>
<keyword evidence="4 7" id="KW-0808">Transferase</keyword>
<keyword evidence="6 7" id="KW-0012">Acyltransferase</keyword>
<protein>
    <recommendedName>
        <fullName evidence="7">1-acyl-sn-glycerol-3-phosphate acyltransferase</fullName>
        <ecNumber evidence="7">2.3.1.51</ecNumber>
    </recommendedName>
</protein>
<sequence length="254" mass="29489">MKWYIYNNIIFEVFIVKIYFLMIWYGLYMILEFFRGGVIFFLKKFSSKETVDRYVKEKYIAWARFSMNILNHKIESKGVENIPEGPCVFVMNHQSLFDIPTLVLNADRLIGFIAKKELLKVPILGLWLRAVHSVPIDRSNIREAINVINKGVENLHEGYSMAIFPEGTRAKDGKLKGFKKGSLKLATKANVPIVPVTIDGSYKGYEEKKKFMGANIKIIFDEPIYPDKLSKEEQRDLAEIIHDKIEENLKKMRS</sequence>
<keyword evidence="8" id="KW-0812">Transmembrane</keyword>
<feature type="domain" description="Phospholipid/glycerol acyltransferase" evidence="9">
    <location>
        <begin position="87"/>
        <end position="201"/>
    </location>
</feature>
<organism evidence="10 11">
    <name type="scientific">Clostridium manihotivorum</name>
    <dbReference type="NCBI Taxonomy" id="2320868"/>
    <lineage>
        <taxon>Bacteria</taxon>
        <taxon>Bacillati</taxon>
        <taxon>Bacillota</taxon>
        <taxon>Clostridia</taxon>
        <taxon>Eubacteriales</taxon>
        <taxon>Clostridiaceae</taxon>
        <taxon>Clostridium</taxon>
    </lineage>
</organism>
<keyword evidence="7" id="KW-1208">Phospholipid metabolism</keyword>
<dbReference type="CDD" id="cd07989">
    <property type="entry name" value="LPLAT_AGPAT-like"/>
    <property type="match status" value="1"/>
</dbReference>
<evidence type="ECO:0000256" key="2">
    <source>
        <dbReference type="ARBA" id="ARBA00008655"/>
    </source>
</evidence>
<comment type="catalytic activity">
    <reaction evidence="7">
        <text>a 1-acyl-sn-glycero-3-phosphate + an acyl-CoA = a 1,2-diacyl-sn-glycero-3-phosphate + CoA</text>
        <dbReference type="Rhea" id="RHEA:19709"/>
        <dbReference type="ChEBI" id="CHEBI:57287"/>
        <dbReference type="ChEBI" id="CHEBI:57970"/>
        <dbReference type="ChEBI" id="CHEBI:58342"/>
        <dbReference type="ChEBI" id="CHEBI:58608"/>
        <dbReference type="EC" id="2.3.1.51"/>
    </reaction>
</comment>
<evidence type="ECO:0000313" key="10">
    <source>
        <dbReference type="EMBL" id="QAA33859.1"/>
    </source>
</evidence>
<evidence type="ECO:0000256" key="1">
    <source>
        <dbReference type="ARBA" id="ARBA00005189"/>
    </source>
</evidence>
<dbReference type="PANTHER" id="PTHR10434:SF64">
    <property type="entry name" value="1-ACYL-SN-GLYCEROL-3-PHOSPHATE ACYLTRANSFERASE-RELATED"/>
    <property type="match status" value="1"/>
</dbReference>
<reference evidence="10 11" key="1">
    <citation type="submission" date="2018-01" db="EMBL/GenBank/DDBJ databases">
        <title>Genome Sequencing and Assembly of Anaerobacter polyendosporus strain CT4.</title>
        <authorList>
            <person name="Tachaapaikoon C."/>
            <person name="Sutheeworapong S."/>
            <person name="Jenjaroenpun P."/>
            <person name="Wongsurawat T."/>
            <person name="Nookeaw I."/>
            <person name="Cheawchanlertfa P."/>
            <person name="Kosugi A."/>
            <person name="Cheevadhanarak S."/>
            <person name="Ratanakhanokchai K."/>
        </authorList>
    </citation>
    <scope>NUCLEOTIDE SEQUENCE [LARGE SCALE GENOMIC DNA]</scope>
    <source>
        <strain evidence="10 11">CT4</strain>
    </source>
</reference>
<evidence type="ECO:0000256" key="7">
    <source>
        <dbReference type="RuleBase" id="RU361267"/>
    </source>
</evidence>
<dbReference type="EMBL" id="CP025746">
    <property type="protein sequence ID" value="QAA33859.1"/>
    <property type="molecule type" value="Genomic_DNA"/>
</dbReference>
<accession>A0A3R5QWH9</accession>
<dbReference type="Proteomes" id="UP000286268">
    <property type="component" value="Chromosome"/>
</dbReference>
<dbReference type="AlphaFoldDB" id="A0A3R5QWH9"/>
<name>A0A3R5QWH9_9CLOT</name>
<evidence type="ECO:0000256" key="4">
    <source>
        <dbReference type="ARBA" id="ARBA00022679"/>
    </source>
</evidence>
<dbReference type="KEGG" id="cmah:C1I91_20720"/>
<comment type="similarity">
    <text evidence="2 7">Belongs to the 1-acyl-sn-glycerol-3-phosphate acyltransferase family.</text>
</comment>
<dbReference type="PANTHER" id="PTHR10434">
    <property type="entry name" value="1-ACYL-SN-GLYCEROL-3-PHOSPHATE ACYLTRANSFERASE"/>
    <property type="match status" value="1"/>
</dbReference>
<dbReference type="NCBIfam" id="TIGR00530">
    <property type="entry name" value="AGP_acyltrn"/>
    <property type="match status" value="1"/>
</dbReference>
<dbReference type="GO" id="GO:0006654">
    <property type="term" value="P:phosphatidic acid biosynthetic process"/>
    <property type="evidence" value="ECO:0007669"/>
    <property type="project" value="TreeGrafter"/>
</dbReference>
<dbReference type="OrthoDB" id="9803035at2"/>
<dbReference type="Pfam" id="PF01553">
    <property type="entry name" value="Acyltransferase"/>
    <property type="match status" value="1"/>
</dbReference>
<keyword evidence="8" id="KW-0472">Membrane</keyword>